<dbReference type="AlphaFoldDB" id="A0A450W750"/>
<accession>A0A450W750</accession>
<protein>
    <submittedName>
        <fullName evidence="1">Uncharacterized protein</fullName>
    </submittedName>
</protein>
<sequence>MFVPGSPVNTMLPIFKPLFTASFLLIWLLPLDAVAGPNAGFDNRCQDIEYIKVCPQTCAAKCDNVDSSAGIAACIDVFRKVRDSAKDQPSCKVRKPAAAENSLSMDELRSRCVSLEFARDCPETCDRLCTQDNLKGNQIDACRQILKALTNGAKDRASCRRHASNYDSCKKRVANFFKDFQAPPPPQGPLETAYESRPPCATPLKKLLANFICLRDESGYISSGVKELEDRGLSGIDDIQLLCSLKKDDLRYFTGLSERLIERGGKLKREFETLEACRKSLIGWNEKLKAACPESLTNCITIVDNLANARKPMMDKIGLLASGMGETLGRVEHELDNIRFFRSASLDCPPSGAGEDELTLDQILGSP</sequence>
<name>A0A450W750_9GAMM</name>
<dbReference type="EMBL" id="CAADFK010000041">
    <property type="protein sequence ID" value="VFK12866.1"/>
    <property type="molecule type" value="Genomic_DNA"/>
</dbReference>
<gene>
    <name evidence="1" type="ORF">BECKLPF1236B_GA0070989_10411</name>
</gene>
<proteinExistence type="predicted"/>
<reference evidence="1" key="1">
    <citation type="submission" date="2019-02" db="EMBL/GenBank/DDBJ databases">
        <authorList>
            <person name="Gruber-Vodicka R. H."/>
            <person name="Seah K. B. B."/>
        </authorList>
    </citation>
    <scope>NUCLEOTIDE SEQUENCE</scope>
    <source>
        <strain evidence="1">BECK_S313</strain>
    </source>
</reference>
<organism evidence="1">
    <name type="scientific">Candidatus Kentrum sp. LPFa</name>
    <dbReference type="NCBI Taxonomy" id="2126335"/>
    <lineage>
        <taxon>Bacteria</taxon>
        <taxon>Pseudomonadati</taxon>
        <taxon>Pseudomonadota</taxon>
        <taxon>Gammaproteobacteria</taxon>
        <taxon>Candidatus Kentrum</taxon>
    </lineage>
</organism>
<evidence type="ECO:0000313" key="1">
    <source>
        <dbReference type="EMBL" id="VFK12866.1"/>
    </source>
</evidence>